<dbReference type="AlphaFoldDB" id="A0A9D7XIJ7"/>
<name>A0A9D7XIJ7_9BACT</name>
<organism evidence="2 3">
    <name type="scientific">Candidatus Defluviibacterium haderslevense</name>
    <dbReference type="NCBI Taxonomy" id="2981993"/>
    <lineage>
        <taxon>Bacteria</taxon>
        <taxon>Pseudomonadati</taxon>
        <taxon>Bacteroidota</taxon>
        <taxon>Saprospiria</taxon>
        <taxon>Saprospirales</taxon>
        <taxon>Saprospiraceae</taxon>
        <taxon>Candidatus Defluviibacterium</taxon>
    </lineage>
</organism>
<evidence type="ECO:0000313" key="3">
    <source>
        <dbReference type="Proteomes" id="UP000808349"/>
    </source>
</evidence>
<evidence type="ECO:0000256" key="1">
    <source>
        <dbReference type="SAM" id="SignalP"/>
    </source>
</evidence>
<feature type="signal peptide" evidence="1">
    <location>
        <begin position="1"/>
        <end position="19"/>
    </location>
</feature>
<gene>
    <name evidence="2" type="ORF">IPO85_15260</name>
</gene>
<evidence type="ECO:0008006" key="4">
    <source>
        <dbReference type="Google" id="ProtNLM"/>
    </source>
</evidence>
<sequence length="301" mass="32040">MKKLLYFLSFISLSLFTNSCTDDPVDPVVGDNAPVLIFTLNPGTGFIDGDKTVEAGSTIKLKLDGTDSDKDLTSLHIESKNGSDTAIHVASSLILINGEPAIGNPISIPSKDAENLRYGIEFPASDNADTITYTFSLEDSKGYTDFVSFTIITTGTKAFELTGKKLSNASGPAGMGGIDLHTGNEVGSSDPTAELVDLGVINPVSDGTWKQQFKAATVETIIRKPLAGFDYSSVFNADAIKAAYDAGTNISNPNIVGNKDDVYLIKSGIFYWAVKITKVVVTPPLGMGGDNLDYFELSIKR</sequence>
<dbReference type="EMBL" id="JADKFW010000013">
    <property type="protein sequence ID" value="MBK9718842.1"/>
    <property type="molecule type" value="Genomic_DNA"/>
</dbReference>
<keyword evidence="1" id="KW-0732">Signal</keyword>
<reference evidence="2 3" key="1">
    <citation type="submission" date="2020-10" db="EMBL/GenBank/DDBJ databases">
        <title>Connecting structure to function with the recovery of over 1000 high-quality activated sludge metagenome-assembled genomes encoding full-length rRNA genes using long-read sequencing.</title>
        <authorList>
            <person name="Singleton C.M."/>
            <person name="Petriglieri F."/>
            <person name="Kristensen J.M."/>
            <person name="Kirkegaard R.H."/>
            <person name="Michaelsen T.Y."/>
            <person name="Andersen M.H."/>
            <person name="Karst S.M."/>
            <person name="Dueholm M.S."/>
            <person name="Nielsen P.H."/>
            <person name="Albertsen M."/>
        </authorList>
    </citation>
    <scope>NUCLEOTIDE SEQUENCE [LARGE SCALE GENOMIC DNA]</scope>
    <source>
        <strain evidence="2">Ribe_18-Q3-R11-54_BAT3C.373</strain>
    </source>
</reference>
<accession>A0A9D7XIJ7</accession>
<feature type="chain" id="PRO_5039336603" description="DUF1735 domain-containing protein" evidence="1">
    <location>
        <begin position="20"/>
        <end position="301"/>
    </location>
</feature>
<proteinExistence type="predicted"/>
<dbReference type="Proteomes" id="UP000808349">
    <property type="component" value="Unassembled WGS sequence"/>
</dbReference>
<protein>
    <recommendedName>
        <fullName evidence="4">DUF1735 domain-containing protein</fullName>
    </recommendedName>
</protein>
<evidence type="ECO:0000313" key="2">
    <source>
        <dbReference type="EMBL" id="MBK9718842.1"/>
    </source>
</evidence>
<comment type="caution">
    <text evidence="2">The sequence shown here is derived from an EMBL/GenBank/DDBJ whole genome shotgun (WGS) entry which is preliminary data.</text>
</comment>